<evidence type="ECO:0000313" key="1">
    <source>
        <dbReference type="EMBL" id="QSO46490.1"/>
    </source>
</evidence>
<name>A0A9X7Z6Q3_9BACL</name>
<keyword evidence="2" id="KW-1185">Reference proteome</keyword>
<proteinExistence type="predicted"/>
<dbReference type="PANTHER" id="PTHR38588:SF1">
    <property type="entry name" value="BLL0334 PROTEIN"/>
    <property type="match status" value="1"/>
</dbReference>
<dbReference type="RefSeq" id="WP_206655859.1">
    <property type="nucleotide sequence ID" value="NZ_CP071182.1"/>
</dbReference>
<reference evidence="1 2" key="1">
    <citation type="submission" date="2021-02" db="EMBL/GenBank/DDBJ databases">
        <title>Alicyclobacillus curvatus sp. nov. and Alicyclobacillus mengziensis sp. nov., two acidophilic bacteria isolated from acid mine drainage.</title>
        <authorList>
            <person name="Huang Y."/>
        </authorList>
    </citation>
    <scope>NUCLEOTIDE SEQUENCE [LARGE SCALE GENOMIC DNA]</scope>
    <source>
        <strain evidence="1 2">S30H14</strain>
    </source>
</reference>
<accession>A0A9X7Z6Q3</accession>
<sequence>MRITFQHTYAATREKVWELLQDQDTLVRTLPGCKRLHSVGDGLYETELGLDVGPIKGLFAGHVQLCEQEAPARYRLKLSGRGKPGELSADSWVILEDKDGKTVVTCDADAQVTGLLASVGQRVTGSVARMLLGRFFKNVETELRRSAS</sequence>
<protein>
    <submittedName>
        <fullName evidence="1">Carbon monoxide dehydrogenase subunit G</fullName>
    </submittedName>
</protein>
<dbReference type="Pfam" id="PF06240">
    <property type="entry name" value="COXG"/>
    <property type="match status" value="1"/>
</dbReference>
<evidence type="ECO:0000313" key="2">
    <source>
        <dbReference type="Proteomes" id="UP000663505"/>
    </source>
</evidence>
<dbReference type="SUPFAM" id="SSF55961">
    <property type="entry name" value="Bet v1-like"/>
    <property type="match status" value="1"/>
</dbReference>
<dbReference type="Gene3D" id="3.30.530.20">
    <property type="match status" value="1"/>
</dbReference>
<dbReference type="AlphaFoldDB" id="A0A9X7Z6Q3"/>
<gene>
    <name evidence="1" type="ORF">JZ786_18770</name>
</gene>
<dbReference type="KEGG" id="afx:JZ786_18770"/>
<dbReference type="InterPro" id="IPR010419">
    <property type="entry name" value="CO_DH_gsu"/>
</dbReference>
<dbReference type="InterPro" id="IPR023393">
    <property type="entry name" value="START-like_dom_sf"/>
</dbReference>
<dbReference type="Proteomes" id="UP000663505">
    <property type="component" value="Chromosome"/>
</dbReference>
<dbReference type="EMBL" id="CP071182">
    <property type="protein sequence ID" value="QSO46490.1"/>
    <property type="molecule type" value="Genomic_DNA"/>
</dbReference>
<dbReference type="PANTHER" id="PTHR38588">
    <property type="entry name" value="BLL0334 PROTEIN"/>
    <property type="match status" value="1"/>
</dbReference>
<organism evidence="1 2">
    <name type="scientific">Alicyclobacillus mengziensis</name>
    <dbReference type="NCBI Taxonomy" id="2931921"/>
    <lineage>
        <taxon>Bacteria</taxon>
        <taxon>Bacillati</taxon>
        <taxon>Bacillota</taxon>
        <taxon>Bacilli</taxon>
        <taxon>Bacillales</taxon>
        <taxon>Alicyclobacillaceae</taxon>
        <taxon>Alicyclobacillus</taxon>
    </lineage>
</organism>
<dbReference type="CDD" id="cd05018">
    <property type="entry name" value="CoxG"/>
    <property type="match status" value="1"/>
</dbReference>